<accession>A0A3B0PMP8</accession>
<evidence type="ECO:0000256" key="2">
    <source>
        <dbReference type="ARBA" id="ARBA00005656"/>
    </source>
</evidence>
<dbReference type="Gene3D" id="3.40.50.10950">
    <property type="match status" value="1"/>
</dbReference>
<keyword evidence="4 6" id="KW-0012">Acyltransferase</keyword>
<dbReference type="AlphaFoldDB" id="A0A3B0PMP8"/>
<dbReference type="InterPro" id="IPR012147">
    <property type="entry name" value="P_Ac_Bu_trans"/>
</dbReference>
<evidence type="ECO:0000259" key="5">
    <source>
        <dbReference type="Pfam" id="PF01515"/>
    </source>
</evidence>
<evidence type="ECO:0000256" key="4">
    <source>
        <dbReference type="ARBA" id="ARBA00023315"/>
    </source>
</evidence>
<reference evidence="7" key="1">
    <citation type="submission" date="2018-06" db="EMBL/GenBank/DDBJ databases">
        <authorList>
            <consortium name="Pathogen Informatics"/>
        </authorList>
    </citation>
    <scope>NUCLEOTIDE SEQUENCE [LARGE SCALE GENOMIC DNA]</scope>
    <source>
        <strain evidence="7">NCTC10132</strain>
    </source>
</reference>
<evidence type="ECO:0000256" key="3">
    <source>
        <dbReference type="ARBA" id="ARBA00022679"/>
    </source>
</evidence>
<dbReference type="OrthoDB" id="9805787at2"/>
<feature type="domain" description="Phosphate acetyl/butaryl transferase" evidence="5">
    <location>
        <begin position="15"/>
        <end position="314"/>
    </location>
</feature>
<dbReference type="RefSeq" id="WP_117275097.1">
    <property type="nucleotide sequence ID" value="NZ_LS991951.1"/>
</dbReference>
<dbReference type="InterPro" id="IPR050500">
    <property type="entry name" value="Phos_Acetyltrans/Butyryltrans"/>
</dbReference>
<dbReference type="PANTHER" id="PTHR43356">
    <property type="entry name" value="PHOSPHATE ACETYLTRANSFERASE"/>
    <property type="match status" value="1"/>
</dbReference>
<dbReference type="InterPro" id="IPR042112">
    <property type="entry name" value="P_AcTrfase_dom2"/>
</dbReference>
<evidence type="ECO:0000313" key="6">
    <source>
        <dbReference type="EMBL" id="SYV97077.1"/>
    </source>
</evidence>
<evidence type="ECO:0000313" key="7">
    <source>
        <dbReference type="Proteomes" id="UP000257559"/>
    </source>
</evidence>
<comment type="similarity">
    <text evidence="2">Belongs to the phosphate acetyltransferase and butyryltransferase family.</text>
</comment>
<keyword evidence="7" id="KW-1185">Reference proteome</keyword>
<dbReference type="NCBIfam" id="NF007233">
    <property type="entry name" value="PRK09653.1"/>
    <property type="match status" value="1"/>
</dbReference>
<dbReference type="InterPro" id="IPR002505">
    <property type="entry name" value="PTA_PTB"/>
</dbReference>
<protein>
    <submittedName>
        <fullName evidence="6">Phosphate acetyltransferase</fullName>
        <ecNumber evidence="6">2.3.1.8</ecNumber>
    </submittedName>
</protein>
<dbReference type="KEGG" id="medw:NCTC10132_00436"/>
<gene>
    <name evidence="6" type="primary">MCYN0517</name>
    <name evidence="6" type="ORF">NCTC10132_00436</name>
</gene>
<dbReference type="PANTHER" id="PTHR43356:SF3">
    <property type="entry name" value="PHOSPHATE ACETYLTRANSFERASE"/>
    <property type="match status" value="1"/>
</dbReference>
<dbReference type="Proteomes" id="UP000257559">
    <property type="component" value="Chromosome"/>
</dbReference>
<dbReference type="EMBL" id="LS991951">
    <property type="protein sequence ID" value="SYV97077.1"/>
    <property type="molecule type" value="Genomic_DNA"/>
</dbReference>
<organism evidence="6 7">
    <name type="scientific">Mycoplasmopsis edwardii</name>
    <dbReference type="NCBI Taxonomy" id="53558"/>
    <lineage>
        <taxon>Bacteria</taxon>
        <taxon>Bacillati</taxon>
        <taxon>Mycoplasmatota</taxon>
        <taxon>Mycoplasmoidales</taxon>
        <taxon>Metamycoplasmataceae</taxon>
        <taxon>Mycoplasmopsis</taxon>
    </lineage>
</organism>
<sequence>MSFQKELENKLSEMNNAINSKKTILLIDGEDQRSIETVKMISKTNLVNVVLLVKEKNNELPSNIIQEVISNEKKEQYANQFFEFRNGKETMESAKKSLEGAPFYAMMMLKNKEVDGVVGGLNYTTADILRAGFKVIGPKKGIKTISSAMIMHKETEKYIFSDISVNIKPNADQLSEIGLNASDFAKGLGLEPKIAFLSFSTDGSGMSDESKLVAEAVAKFNEVSDVKAIGEIQFDAAFDETVRKAKYKKESYSGKTNVFVFPTLDAGNIGYKIAQRLGGFGAIGPVITGISSPVNDLSRGSTPEDVYNTILITALQAFQEKK</sequence>
<proteinExistence type="inferred from homology"/>
<dbReference type="SUPFAM" id="SSF53659">
    <property type="entry name" value="Isocitrate/Isopropylmalate dehydrogenase-like"/>
    <property type="match status" value="1"/>
</dbReference>
<dbReference type="EC" id="2.3.1.8" evidence="6"/>
<dbReference type="GO" id="GO:0008959">
    <property type="term" value="F:phosphate acetyltransferase activity"/>
    <property type="evidence" value="ECO:0007669"/>
    <property type="project" value="UniProtKB-EC"/>
</dbReference>
<evidence type="ECO:0000256" key="1">
    <source>
        <dbReference type="ARBA" id="ARBA00000705"/>
    </source>
</evidence>
<dbReference type="Gene3D" id="3.40.50.10750">
    <property type="entry name" value="Isocitrate/Isopropylmalate dehydrogenase-like"/>
    <property type="match status" value="1"/>
</dbReference>
<dbReference type="InterPro" id="IPR042113">
    <property type="entry name" value="P_AcTrfase_dom1"/>
</dbReference>
<keyword evidence="3 6" id="KW-0808">Transferase</keyword>
<comment type="catalytic activity">
    <reaction evidence="1">
        <text>acetyl-CoA + phosphate = acetyl phosphate + CoA</text>
        <dbReference type="Rhea" id="RHEA:19521"/>
        <dbReference type="ChEBI" id="CHEBI:22191"/>
        <dbReference type="ChEBI" id="CHEBI:43474"/>
        <dbReference type="ChEBI" id="CHEBI:57287"/>
        <dbReference type="ChEBI" id="CHEBI:57288"/>
        <dbReference type="EC" id="2.3.1.8"/>
    </reaction>
</comment>
<dbReference type="Pfam" id="PF01515">
    <property type="entry name" value="PTA_PTB"/>
    <property type="match status" value="1"/>
</dbReference>
<dbReference type="PIRSF" id="PIRSF000428">
    <property type="entry name" value="P_Ac_trans"/>
    <property type="match status" value="1"/>
</dbReference>
<name>A0A3B0PMP8_9BACT</name>